<feature type="compositionally biased region" description="Basic and acidic residues" evidence="1">
    <location>
        <begin position="14"/>
        <end position="33"/>
    </location>
</feature>
<evidence type="ECO:0000256" key="1">
    <source>
        <dbReference type="SAM" id="MobiDB-lite"/>
    </source>
</evidence>
<feature type="compositionally biased region" description="Polar residues" evidence="1">
    <location>
        <begin position="1"/>
        <end position="13"/>
    </location>
</feature>
<feature type="region of interest" description="Disordered" evidence="1">
    <location>
        <begin position="122"/>
        <end position="149"/>
    </location>
</feature>
<dbReference type="Proteomes" id="UP000494106">
    <property type="component" value="Unassembled WGS sequence"/>
</dbReference>
<keyword evidence="2" id="KW-0812">Transmembrane</keyword>
<name>A0A8S0ZQX1_ARCPL</name>
<keyword evidence="4" id="KW-1185">Reference proteome</keyword>
<accession>A0A8S0ZQX1</accession>
<evidence type="ECO:0000256" key="2">
    <source>
        <dbReference type="SAM" id="Phobius"/>
    </source>
</evidence>
<feature type="region of interest" description="Disordered" evidence="1">
    <location>
        <begin position="1"/>
        <end position="37"/>
    </location>
</feature>
<sequence>MENESNLISISKTTVEEEKRESKKNTKEEKFESQKTNNGGLIIYERLNFTPQQSSKDKSKIIVKILKHIKQLPHLMNKSDHKCSSKKHVGKNGNQLSVQRAKFGGEQSFKKVYHCVLNQHSRSTTPTKPMRHFRPSQHQTPRHYNKDDYKAEYDNDNDYDYRDDYDPPDPKPGCPLLDDLARLLLFPFSCILSLPCMCFVICAICCHAILRI</sequence>
<feature type="compositionally biased region" description="Basic residues" evidence="1">
    <location>
        <begin position="129"/>
        <end position="143"/>
    </location>
</feature>
<gene>
    <name evidence="3" type="ORF">APLA_LOCUS6675</name>
</gene>
<evidence type="ECO:0000313" key="3">
    <source>
        <dbReference type="EMBL" id="CAB3236785.1"/>
    </source>
</evidence>
<reference evidence="3 4" key="1">
    <citation type="submission" date="2020-04" db="EMBL/GenBank/DDBJ databases">
        <authorList>
            <person name="Wallbank WR R."/>
            <person name="Pardo Diaz C."/>
            <person name="Kozak K."/>
            <person name="Martin S."/>
            <person name="Jiggins C."/>
            <person name="Moest M."/>
            <person name="Warren A I."/>
            <person name="Byers J.R.P. K."/>
            <person name="Montejo-Kovacevich G."/>
            <person name="Yen C E."/>
        </authorList>
    </citation>
    <scope>NUCLEOTIDE SEQUENCE [LARGE SCALE GENOMIC DNA]</scope>
</reference>
<feature type="transmembrane region" description="Helical" evidence="2">
    <location>
        <begin position="184"/>
        <end position="210"/>
    </location>
</feature>
<organism evidence="3 4">
    <name type="scientific">Arctia plantaginis</name>
    <name type="common">Wood tiger moth</name>
    <name type="synonym">Phalaena plantaginis</name>
    <dbReference type="NCBI Taxonomy" id="874455"/>
    <lineage>
        <taxon>Eukaryota</taxon>
        <taxon>Metazoa</taxon>
        <taxon>Ecdysozoa</taxon>
        <taxon>Arthropoda</taxon>
        <taxon>Hexapoda</taxon>
        <taxon>Insecta</taxon>
        <taxon>Pterygota</taxon>
        <taxon>Neoptera</taxon>
        <taxon>Endopterygota</taxon>
        <taxon>Lepidoptera</taxon>
        <taxon>Glossata</taxon>
        <taxon>Ditrysia</taxon>
        <taxon>Noctuoidea</taxon>
        <taxon>Erebidae</taxon>
        <taxon>Arctiinae</taxon>
        <taxon>Arctia</taxon>
    </lineage>
</organism>
<comment type="caution">
    <text evidence="3">The sequence shown here is derived from an EMBL/GenBank/DDBJ whole genome shotgun (WGS) entry which is preliminary data.</text>
</comment>
<dbReference type="AlphaFoldDB" id="A0A8S0ZQX1"/>
<protein>
    <submittedName>
        <fullName evidence="3">Uncharacterized protein</fullName>
    </submittedName>
</protein>
<dbReference type="EMBL" id="CADEBC010000488">
    <property type="protein sequence ID" value="CAB3236785.1"/>
    <property type="molecule type" value="Genomic_DNA"/>
</dbReference>
<keyword evidence="2" id="KW-0472">Membrane</keyword>
<proteinExistence type="predicted"/>
<keyword evidence="2" id="KW-1133">Transmembrane helix</keyword>
<evidence type="ECO:0000313" key="4">
    <source>
        <dbReference type="Proteomes" id="UP000494106"/>
    </source>
</evidence>